<keyword evidence="1" id="KW-1133">Transmembrane helix</keyword>
<keyword evidence="1" id="KW-0812">Transmembrane</keyword>
<keyword evidence="3" id="KW-1185">Reference proteome</keyword>
<evidence type="ECO:0000256" key="1">
    <source>
        <dbReference type="SAM" id="Phobius"/>
    </source>
</evidence>
<evidence type="ECO:0000313" key="3">
    <source>
        <dbReference type="Proteomes" id="UP001151002"/>
    </source>
</evidence>
<protein>
    <submittedName>
        <fullName evidence="2">Uncharacterized protein</fullName>
    </submittedName>
</protein>
<comment type="caution">
    <text evidence="2">The sequence shown here is derived from an EMBL/GenBank/DDBJ whole genome shotgun (WGS) entry which is preliminary data.</text>
</comment>
<dbReference type="RefSeq" id="WP_267562090.1">
    <property type="nucleotide sequence ID" value="NZ_JAPNTZ010000003.1"/>
</dbReference>
<accession>A0ABT4AWQ9</accession>
<proteinExistence type="predicted"/>
<sequence length="55" mass="6235">MEMGDWATWAGAVGTILAFFSSLKLHRRQLALHRMLVERLPKSADAATHEQTVER</sequence>
<evidence type="ECO:0000313" key="2">
    <source>
        <dbReference type="EMBL" id="MCY1138115.1"/>
    </source>
</evidence>
<organism evidence="2 3">
    <name type="scientific">Paractinoplanes pyxinae</name>
    <dbReference type="NCBI Taxonomy" id="2997416"/>
    <lineage>
        <taxon>Bacteria</taxon>
        <taxon>Bacillati</taxon>
        <taxon>Actinomycetota</taxon>
        <taxon>Actinomycetes</taxon>
        <taxon>Micromonosporales</taxon>
        <taxon>Micromonosporaceae</taxon>
        <taxon>Paractinoplanes</taxon>
    </lineage>
</organism>
<name>A0ABT4AWQ9_9ACTN</name>
<gene>
    <name evidence="2" type="ORF">OWR29_08915</name>
</gene>
<dbReference type="Proteomes" id="UP001151002">
    <property type="component" value="Unassembled WGS sequence"/>
</dbReference>
<reference evidence="2" key="1">
    <citation type="submission" date="2022-11" db="EMBL/GenBank/DDBJ databases">
        <authorList>
            <person name="Somphong A."/>
            <person name="Phongsopitanun W."/>
        </authorList>
    </citation>
    <scope>NUCLEOTIDE SEQUENCE</scope>
    <source>
        <strain evidence="2">Pm04-4</strain>
    </source>
</reference>
<keyword evidence="1" id="KW-0472">Membrane</keyword>
<feature type="transmembrane region" description="Helical" evidence="1">
    <location>
        <begin position="6"/>
        <end position="25"/>
    </location>
</feature>
<dbReference type="EMBL" id="JAPNTZ010000003">
    <property type="protein sequence ID" value="MCY1138115.1"/>
    <property type="molecule type" value="Genomic_DNA"/>
</dbReference>